<dbReference type="EMBL" id="BK015264">
    <property type="protein sequence ID" value="DAD98629.1"/>
    <property type="molecule type" value="Genomic_DNA"/>
</dbReference>
<proteinExistence type="predicted"/>
<organism evidence="1">
    <name type="scientific">Siphoviridae sp. ctTnV63</name>
    <dbReference type="NCBI Taxonomy" id="2825523"/>
    <lineage>
        <taxon>Viruses</taxon>
        <taxon>Duplodnaviria</taxon>
        <taxon>Heunggongvirae</taxon>
        <taxon>Uroviricota</taxon>
        <taxon>Caudoviricetes</taxon>
    </lineage>
</organism>
<sequence>MRYGTVPMPSRVELSLVQGGTAISTEVKARRHKRHFGLHLYFFHLEGDELVRLYILEIRALVRATRRTKIHRGYKD</sequence>
<accession>A0A8S5NV12</accession>
<protein>
    <submittedName>
        <fullName evidence="1">Uncharacterized protein</fullName>
    </submittedName>
</protein>
<name>A0A8S5NV12_9CAUD</name>
<evidence type="ECO:0000313" key="1">
    <source>
        <dbReference type="EMBL" id="DAD98629.1"/>
    </source>
</evidence>
<reference evidence="1" key="1">
    <citation type="journal article" date="2021" name="Proc. Natl. Acad. Sci. U.S.A.">
        <title>A Catalog of Tens of Thousands of Viruses from Human Metagenomes Reveals Hidden Associations with Chronic Diseases.</title>
        <authorList>
            <person name="Tisza M.J."/>
            <person name="Buck C.B."/>
        </authorList>
    </citation>
    <scope>NUCLEOTIDE SEQUENCE</scope>
    <source>
        <strain evidence="1">CtTnV63</strain>
    </source>
</reference>